<dbReference type="InterPro" id="IPR000315">
    <property type="entry name" value="Znf_B-box"/>
</dbReference>
<keyword evidence="10" id="KW-1185">Reference proteome</keyword>
<dbReference type="PROSITE" id="PS50119">
    <property type="entry name" value="ZF_BBOX"/>
    <property type="match status" value="1"/>
</dbReference>
<keyword evidence="4" id="KW-0862">Zinc</keyword>
<dbReference type="InterPro" id="IPR011042">
    <property type="entry name" value="6-blade_b-propeller_TolB-like"/>
</dbReference>
<name>A0A9D3YQN5_DREPO</name>
<dbReference type="Gene3D" id="2.120.10.30">
    <property type="entry name" value="TolB, C-terminal domain"/>
    <property type="match status" value="1"/>
</dbReference>
<feature type="domain" description="B box-type" evidence="8">
    <location>
        <begin position="140"/>
        <end position="190"/>
    </location>
</feature>
<evidence type="ECO:0008006" key="11">
    <source>
        <dbReference type="Google" id="ProtNLM"/>
    </source>
</evidence>
<dbReference type="PANTHER" id="PTHR25462:SF296">
    <property type="entry name" value="MEIOTIC P26, ISOFORM F"/>
    <property type="match status" value="1"/>
</dbReference>
<dbReference type="PROSITE" id="PS50089">
    <property type="entry name" value="ZF_RING_2"/>
    <property type="match status" value="1"/>
</dbReference>
<dbReference type="AlphaFoldDB" id="A0A9D3YQN5"/>
<evidence type="ECO:0000313" key="9">
    <source>
        <dbReference type="EMBL" id="KAH3703160.1"/>
    </source>
</evidence>
<feature type="compositionally biased region" description="Polar residues" evidence="6">
    <location>
        <begin position="463"/>
        <end position="494"/>
    </location>
</feature>
<dbReference type="Proteomes" id="UP000828390">
    <property type="component" value="Unassembled WGS sequence"/>
</dbReference>
<dbReference type="InterPro" id="IPR027370">
    <property type="entry name" value="Znf-RING_euk"/>
</dbReference>
<dbReference type="GO" id="GO:0008270">
    <property type="term" value="F:zinc ion binding"/>
    <property type="evidence" value="ECO:0007669"/>
    <property type="project" value="UniProtKB-KW"/>
</dbReference>
<organism evidence="9 10">
    <name type="scientific">Dreissena polymorpha</name>
    <name type="common">Zebra mussel</name>
    <name type="synonym">Mytilus polymorpha</name>
    <dbReference type="NCBI Taxonomy" id="45954"/>
    <lineage>
        <taxon>Eukaryota</taxon>
        <taxon>Metazoa</taxon>
        <taxon>Spiralia</taxon>
        <taxon>Lophotrochozoa</taxon>
        <taxon>Mollusca</taxon>
        <taxon>Bivalvia</taxon>
        <taxon>Autobranchia</taxon>
        <taxon>Heteroconchia</taxon>
        <taxon>Euheterodonta</taxon>
        <taxon>Imparidentia</taxon>
        <taxon>Neoheterodontei</taxon>
        <taxon>Myida</taxon>
        <taxon>Dreissenoidea</taxon>
        <taxon>Dreissenidae</taxon>
        <taxon>Dreissena</taxon>
    </lineage>
</organism>
<dbReference type="SUPFAM" id="SSF57850">
    <property type="entry name" value="RING/U-box"/>
    <property type="match status" value="1"/>
</dbReference>
<evidence type="ECO:0000256" key="3">
    <source>
        <dbReference type="ARBA" id="ARBA00022771"/>
    </source>
</evidence>
<dbReference type="OrthoDB" id="5844798at2759"/>
<evidence type="ECO:0000256" key="4">
    <source>
        <dbReference type="ARBA" id="ARBA00022833"/>
    </source>
</evidence>
<reference evidence="9" key="1">
    <citation type="journal article" date="2019" name="bioRxiv">
        <title>The Genome of the Zebra Mussel, Dreissena polymorpha: A Resource for Invasive Species Research.</title>
        <authorList>
            <person name="McCartney M.A."/>
            <person name="Auch B."/>
            <person name="Kono T."/>
            <person name="Mallez S."/>
            <person name="Zhang Y."/>
            <person name="Obille A."/>
            <person name="Becker A."/>
            <person name="Abrahante J.E."/>
            <person name="Garbe J."/>
            <person name="Badalamenti J.P."/>
            <person name="Herman A."/>
            <person name="Mangelson H."/>
            <person name="Liachko I."/>
            <person name="Sullivan S."/>
            <person name="Sone E.D."/>
            <person name="Koren S."/>
            <person name="Silverstein K.A.T."/>
            <person name="Beckman K.B."/>
            <person name="Gohl D.M."/>
        </authorList>
    </citation>
    <scope>NUCLEOTIDE SEQUENCE</scope>
    <source>
        <strain evidence="9">Duluth1</strain>
        <tissue evidence="9">Whole animal</tissue>
    </source>
</reference>
<dbReference type="EMBL" id="JAIWYP010000015">
    <property type="protein sequence ID" value="KAH3703160.1"/>
    <property type="molecule type" value="Genomic_DNA"/>
</dbReference>
<feature type="compositionally biased region" description="Polar residues" evidence="6">
    <location>
        <begin position="506"/>
        <end position="519"/>
    </location>
</feature>
<keyword evidence="3 5" id="KW-0863">Zinc-finger</keyword>
<evidence type="ECO:0000313" key="10">
    <source>
        <dbReference type="Proteomes" id="UP000828390"/>
    </source>
</evidence>
<reference evidence="9" key="2">
    <citation type="submission" date="2020-11" db="EMBL/GenBank/DDBJ databases">
        <authorList>
            <person name="McCartney M.A."/>
            <person name="Auch B."/>
            <person name="Kono T."/>
            <person name="Mallez S."/>
            <person name="Becker A."/>
            <person name="Gohl D.M."/>
            <person name="Silverstein K.A.T."/>
            <person name="Koren S."/>
            <person name="Bechman K.B."/>
            <person name="Herman A."/>
            <person name="Abrahante J.E."/>
            <person name="Garbe J."/>
        </authorList>
    </citation>
    <scope>NUCLEOTIDE SEQUENCE</scope>
    <source>
        <strain evidence="9">Duluth1</strain>
        <tissue evidence="9">Whole animal</tissue>
    </source>
</reference>
<dbReference type="SMART" id="SM00184">
    <property type="entry name" value="RING"/>
    <property type="match status" value="2"/>
</dbReference>
<evidence type="ECO:0000256" key="5">
    <source>
        <dbReference type="PROSITE-ProRule" id="PRU00024"/>
    </source>
</evidence>
<gene>
    <name evidence="9" type="ORF">DPMN_078190</name>
</gene>
<accession>A0A9D3YQN5</accession>
<evidence type="ECO:0000256" key="2">
    <source>
        <dbReference type="ARBA" id="ARBA00022723"/>
    </source>
</evidence>
<dbReference type="InterPro" id="IPR047153">
    <property type="entry name" value="TRIM45/56/19-like"/>
</dbReference>
<evidence type="ECO:0000256" key="1">
    <source>
        <dbReference type="ARBA" id="ARBA00022553"/>
    </source>
</evidence>
<proteinExistence type="predicted"/>
<comment type="caution">
    <text evidence="9">The sequence shown here is derived from an EMBL/GenBank/DDBJ whole genome shotgun (WGS) entry which is preliminary data.</text>
</comment>
<feature type="compositionally biased region" description="Low complexity" evidence="6">
    <location>
        <begin position="15"/>
        <end position="25"/>
    </location>
</feature>
<dbReference type="InterPro" id="IPR001841">
    <property type="entry name" value="Znf_RING"/>
</dbReference>
<feature type="domain" description="RING-type" evidence="7">
    <location>
        <begin position="52"/>
        <end position="98"/>
    </location>
</feature>
<dbReference type="SUPFAM" id="SSF101898">
    <property type="entry name" value="NHL repeat"/>
    <property type="match status" value="1"/>
</dbReference>
<evidence type="ECO:0000259" key="7">
    <source>
        <dbReference type="PROSITE" id="PS50089"/>
    </source>
</evidence>
<evidence type="ECO:0000259" key="8">
    <source>
        <dbReference type="PROSITE" id="PS50119"/>
    </source>
</evidence>
<feature type="region of interest" description="Disordered" evidence="6">
    <location>
        <begin position="463"/>
        <end position="530"/>
    </location>
</feature>
<keyword evidence="1" id="KW-0597">Phosphoprotein</keyword>
<dbReference type="InterPro" id="IPR013083">
    <property type="entry name" value="Znf_RING/FYVE/PHD"/>
</dbReference>
<dbReference type="PROSITE" id="PS00518">
    <property type="entry name" value="ZF_RING_1"/>
    <property type="match status" value="1"/>
</dbReference>
<dbReference type="InterPro" id="IPR017907">
    <property type="entry name" value="Znf_RING_CS"/>
</dbReference>
<evidence type="ECO:0000256" key="6">
    <source>
        <dbReference type="SAM" id="MobiDB-lite"/>
    </source>
</evidence>
<keyword evidence="2" id="KW-0479">Metal-binding</keyword>
<sequence>MSKSVSIKSPGPVRNSSSKANNSSKPGSRNGLPPAPQLFAVKYVIDADVIKCPACMEVFKSPRVLPCGHSMCYECLNSLIICSESTKTKEHFLCPVCHKNTFPRDSKLSRQKWAQHFPVNSTILRLLRNASVKNAGDPGTHKAFCETCLMNNRTKSCNYFCSTCLQHICDMCHKYHITQEETKDHEMVFLGGSKEEISDHGKHDSNGKTEWRARRVSEINNAVEETGLKPASRDGKLAPITARTVTAADTVTQKCAMKLGFFNGKAPSDSATCDFRAVAFLTNNKVAVADLGNKKLKVFDITHKSRVELICDIMLRANPYHMCRVDDSAVAVVTERSNQYHIRLFTVRDKIHHFVHRSIDGIPLGIGYLNNTFLCSFLEDSAIHKYKISRAQQIKGGTIKHDRTGNDLFRQPSSMCAGLWRGIHVLYIADETEFGVTVTSIDTRGDRKASVFFDLPVNPSRLSKTSANGVSKTGQRNKSNSAQISKKENVSPSDTLPGKTARSAKQRAQNQSKPSTTHVSGRHTFRRVDDLGQSIPECKSGREIERTPIPNALKNDLSLDLSKITSTLDGNDVDLNNTIAKSPTKKTLRGESKAVERAGLSRPVGKVRPLSLNETYTAKASTGNAQQQLNSTIASGSTMDTTGTSVPPRLILNADSIEVDNSGNIYVCMSKSNAIHQMSPDGKIKIELLSEQDGLVAPKVVCFSPKNDFFLVTCLKTNRVLMFKLK</sequence>
<protein>
    <recommendedName>
        <fullName evidence="11">RING-type domain-containing protein</fullName>
    </recommendedName>
</protein>
<feature type="region of interest" description="Disordered" evidence="6">
    <location>
        <begin position="1"/>
        <end position="33"/>
    </location>
</feature>
<dbReference type="Gene3D" id="3.30.40.10">
    <property type="entry name" value="Zinc/RING finger domain, C3HC4 (zinc finger)"/>
    <property type="match status" value="1"/>
</dbReference>
<dbReference type="Pfam" id="PF13445">
    <property type="entry name" value="zf-RING_UBOX"/>
    <property type="match status" value="1"/>
</dbReference>
<dbReference type="PANTHER" id="PTHR25462">
    <property type="entry name" value="BONUS, ISOFORM C-RELATED"/>
    <property type="match status" value="1"/>
</dbReference>